<sequence>MGSSLNLSRTQVLAFNLSGTRVPSCSSRPLFTLVIRNFDIHIKIISLFFCCLVTVAVGTGQPVVATLHVRVDNGIRPNMAANGRLEGSSIVVRNCEGKPTLGSALHTP</sequence>
<reference evidence="2" key="1">
    <citation type="journal article" date="2018" name="Nat. Microbiol.">
        <title>Leveraging single-cell genomics to expand the fungal tree of life.</title>
        <authorList>
            <person name="Ahrendt S.R."/>
            <person name="Quandt C.A."/>
            <person name="Ciobanu D."/>
            <person name="Clum A."/>
            <person name="Salamov A."/>
            <person name="Andreopoulos B."/>
            <person name="Cheng J.F."/>
            <person name="Woyke T."/>
            <person name="Pelin A."/>
            <person name="Henrissat B."/>
            <person name="Reynolds N.K."/>
            <person name="Benny G.L."/>
            <person name="Smith M.E."/>
            <person name="James T.Y."/>
            <person name="Grigoriev I.V."/>
        </authorList>
    </citation>
    <scope>NUCLEOTIDE SEQUENCE [LARGE SCALE GENOMIC DNA]</scope>
</reference>
<keyword evidence="2" id="KW-1185">Reference proteome</keyword>
<evidence type="ECO:0000313" key="2">
    <source>
        <dbReference type="Proteomes" id="UP000267251"/>
    </source>
</evidence>
<accession>A0A4P9XY02</accession>
<dbReference type="EMBL" id="KZ989040">
    <property type="protein sequence ID" value="RKP11286.1"/>
    <property type="molecule type" value="Genomic_DNA"/>
</dbReference>
<proteinExistence type="predicted"/>
<organism evidence="1 2">
    <name type="scientific">Piptocephalis cylindrospora</name>
    <dbReference type="NCBI Taxonomy" id="1907219"/>
    <lineage>
        <taxon>Eukaryota</taxon>
        <taxon>Fungi</taxon>
        <taxon>Fungi incertae sedis</taxon>
        <taxon>Zoopagomycota</taxon>
        <taxon>Zoopagomycotina</taxon>
        <taxon>Zoopagomycetes</taxon>
        <taxon>Zoopagales</taxon>
        <taxon>Piptocephalidaceae</taxon>
        <taxon>Piptocephalis</taxon>
    </lineage>
</organism>
<protein>
    <submittedName>
        <fullName evidence="1">Uncharacterized protein</fullName>
    </submittedName>
</protein>
<gene>
    <name evidence="1" type="ORF">BJ684DRAFT_22163</name>
</gene>
<dbReference type="Proteomes" id="UP000267251">
    <property type="component" value="Unassembled WGS sequence"/>
</dbReference>
<dbReference type="AlphaFoldDB" id="A0A4P9XY02"/>
<evidence type="ECO:0000313" key="1">
    <source>
        <dbReference type="EMBL" id="RKP11286.1"/>
    </source>
</evidence>
<name>A0A4P9XY02_9FUNG</name>